<keyword evidence="1" id="KW-0472">Membrane</keyword>
<keyword evidence="3" id="KW-1185">Reference proteome</keyword>
<accession>W0I7F4</accession>
<dbReference type="STRING" id="582419.TES1_1011"/>
<dbReference type="AlphaFoldDB" id="W0I7F4"/>
<protein>
    <submittedName>
        <fullName evidence="2">Uncharacterized protein</fullName>
    </submittedName>
</protein>
<gene>
    <name evidence="2" type="ORF">TES1_1011</name>
</gene>
<keyword evidence="1" id="KW-1133">Transmembrane helix</keyword>
<dbReference type="EMBL" id="CP006965">
    <property type="protein sequence ID" value="AHF80395.1"/>
    <property type="molecule type" value="Genomic_DNA"/>
</dbReference>
<evidence type="ECO:0000256" key="1">
    <source>
        <dbReference type="SAM" id="Phobius"/>
    </source>
</evidence>
<reference evidence="2 3" key="1">
    <citation type="journal article" date="2014" name="Int. J. Syst. Evol. Microbiol.">
        <title>Thermococcus paralvinellae sp. nov. and Thermococcus cleftensis sp. nov. of hyperthermophilic heterotrophs from deep-sea hydrothermal vents.</title>
        <authorList>
            <person name="Hensley S.A."/>
            <person name="Jung J.H."/>
            <person name="Park C.S."/>
            <person name="Holden J.F."/>
        </authorList>
    </citation>
    <scope>NUCLEOTIDE SEQUENCE [LARGE SCALE GENOMIC DNA]</scope>
    <source>
        <strain evidence="2 3">ES1</strain>
    </source>
</reference>
<name>W0I7F4_9EURY</name>
<dbReference type="KEGG" id="ths:TES1_1011"/>
<evidence type="ECO:0000313" key="2">
    <source>
        <dbReference type="EMBL" id="AHF80395.1"/>
    </source>
</evidence>
<evidence type="ECO:0000313" key="3">
    <source>
        <dbReference type="Proteomes" id="UP000019027"/>
    </source>
</evidence>
<sequence length="78" mass="8723">MRAVGLILLLLLLSSFAKATETSYDPLNFNESQMEPVNPDKKFGDRGLSLWVIGGVVIMLLIGAYFGYRYLKHLGECQ</sequence>
<feature type="transmembrane region" description="Helical" evidence="1">
    <location>
        <begin position="48"/>
        <end position="68"/>
    </location>
</feature>
<dbReference type="HOGENOM" id="CLU_2613818_0_0_2"/>
<keyword evidence="1" id="KW-0812">Transmembrane</keyword>
<dbReference type="Proteomes" id="UP000019027">
    <property type="component" value="Chromosome"/>
</dbReference>
<proteinExistence type="predicted"/>
<organism evidence="2 3">
    <name type="scientific">Thermococcus paralvinellae</name>
    <dbReference type="NCBI Taxonomy" id="582419"/>
    <lineage>
        <taxon>Archaea</taxon>
        <taxon>Methanobacteriati</taxon>
        <taxon>Methanobacteriota</taxon>
        <taxon>Thermococci</taxon>
        <taxon>Thermococcales</taxon>
        <taxon>Thermococcaceae</taxon>
        <taxon>Thermococcus</taxon>
    </lineage>
</organism>